<organism evidence="1">
    <name type="scientific">Myoviridae sp. ct4QN2</name>
    <dbReference type="NCBI Taxonomy" id="2825030"/>
    <lineage>
        <taxon>Viruses</taxon>
        <taxon>Duplodnaviria</taxon>
        <taxon>Heunggongvirae</taxon>
        <taxon>Uroviricota</taxon>
        <taxon>Caudoviricetes</taxon>
    </lineage>
</organism>
<proteinExistence type="predicted"/>
<dbReference type="EMBL" id="BK015518">
    <property type="protein sequence ID" value="DAE10723.1"/>
    <property type="molecule type" value="Genomic_DNA"/>
</dbReference>
<accession>A0A8S5PW45</accession>
<sequence length="44" mass="5064">MVGAFVLLKIGRLSKIIRKKDIAEVVFYDASFNKILFEKYSKIA</sequence>
<evidence type="ECO:0000313" key="1">
    <source>
        <dbReference type="EMBL" id="DAE10723.1"/>
    </source>
</evidence>
<reference evidence="1" key="1">
    <citation type="journal article" date="2021" name="Proc. Natl. Acad. Sci. U.S.A.">
        <title>A Catalog of Tens of Thousands of Viruses from Human Metagenomes Reveals Hidden Associations with Chronic Diseases.</title>
        <authorList>
            <person name="Tisza M.J."/>
            <person name="Buck C.B."/>
        </authorList>
    </citation>
    <scope>NUCLEOTIDE SEQUENCE</scope>
    <source>
        <strain evidence="1">Ct4QN2</strain>
    </source>
</reference>
<name>A0A8S5PW45_9CAUD</name>
<protein>
    <submittedName>
        <fullName evidence="1">Uncharacterized protein</fullName>
    </submittedName>
</protein>